<feature type="compositionally biased region" description="Polar residues" evidence="1">
    <location>
        <begin position="30"/>
        <end position="42"/>
    </location>
</feature>
<evidence type="ECO:0000256" key="1">
    <source>
        <dbReference type="SAM" id="MobiDB-lite"/>
    </source>
</evidence>
<gene>
    <name evidence="2" type="ORF">SCLTRI_LOCUS9839</name>
</gene>
<feature type="region of interest" description="Disordered" evidence="1">
    <location>
        <begin position="1"/>
        <end position="77"/>
    </location>
</feature>
<name>A0A8H2W3E6_9HELO</name>
<accession>A0A8H2W3E6</accession>
<dbReference type="Proteomes" id="UP000624404">
    <property type="component" value="Unassembled WGS sequence"/>
</dbReference>
<feature type="compositionally biased region" description="Low complexity" evidence="1">
    <location>
        <begin position="1"/>
        <end position="17"/>
    </location>
</feature>
<reference evidence="2" key="1">
    <citation type="submission" date="2020-10" db="EMBL/GenBank/DDBJ databases">
        <authorList>
            <person name="Kusch S."/>
        </authorList>
    </citation>
    <scope>NUCLEOTIDE SEQUENCE</scope>
    <source>
        <strain evidence="2">SwB9</strain>
    </source>
</reference>
<dbReference type="OrthoDB" id="5425892at2759"/>
<keyword evidence="3" id="KW-1185">Reference proteome</keyword>
<evidence type="ECO:0000313" key="2">
    <source>
        <dbReference type="EMBL" id="CAD6452924.1"/>
    </source>
</evidence>
<evidence type="ECO:0000313" key="3">
    <source>
        <dbReference type="Proteomes" id="UP000624404"/>
    </source>
</evidence>
<protein>
    <submittedName>
        <fullName evidence="2">3e469e0b-0b4a-4d98-90c5-0d329bbefc28</fullName>
    </submittedName>
</protein>
<comment type="caution">
    <text evidence="2">The sequence shown here is derived from an EMBL/GenBank/DDBJ whole genome shotgun (WGS) entry which is preliminary data.</text>
</comment>
<sequence length="115" mass="12827">MASTTSTATTPAQTSTSYHDEASLPHHTKSAPNTTTSQSTEAEVSMPDGRRNSLGEPLQSSVETWKPNLVRNQSWNHQDLKRLHVEEGLKKEEWNNDEGVAGLGYSYENEENRKV</sequence>
<proteinExistence type="predicted"/>
<organism evidence="2 3">
    <name type="scientific">Sclerotinia trifoliorum</name>
    <dbReference type="NCBI Taxonomy" id="28548"/>
    <lineage>
        <taxon>Eukaryota</taxon>
        <taxon>Fungi</taxon>
        <taxon>Dikarya</taxon>
        <taxon>Ascomycota</taxon>
        <taxon>Pezizomycotina</taxon>
        <taxon>Leotiomycetes</taxon>
        <taxon>Helotiales</taxon>
        <taxon>Sclerotiniaceae</taxon>
        <taxon>Sclerotinia</taxon>
    </lineage>
</organism>
<dbReference type="EMBL" id="CAJHIA010000036">
    <property type="protein sequence ID" value="CAD6452924.1"/>
    <property type="molecule type" value="Genomic_DNA"/>
</dbReference>
<dbReference type="AlphaFoldDB" id="A0A8H2W3E6"/>